<dbReference type="SUPFAM" id="SSF50242">
    <property type="entry name" value="TIMP-like"/>
    <property type="match status" value="1"/>
</dbReference>
<dbReference type="Proteomes" id="UP000518300">
    <property type="component" value="Unassembled WGS sequence"/>
</dbReference>
<reference evidence="2 3" key="1">
    <citation type="submission" date="2020-04" db="EMBL/GenBank/DDBJ databases">
        <title>Draft genome of Pyxidicoccus fallax type strain.</title>
        <authorList>
            <person name="Whitworth D.E."/>
        </authorList>
    </citation>
    <scope>NUCLEOTIDE SEQUENCE [LARGE SCALE GENOMIC DNA]</scope>
    <source>
        <strain evidence="2 3">DSM 14698</strain>
    </source>
</reference>
<protein>
    <recommendedName>
        <fullName evidence="4">Lipoprotein</fullName>
    </recommendedName>
</protein>
<dbReference type="Gene3D" id="2.40.50.120">
    <property type="match status" value="1"/>
</dbReference>
<proteinExistence type="predicted"/>
<feature type="chain" id="PRO_5032879621" description="Lipoprotein" evidence="1">
    <location>
        <begin position="24"/>
        <end position="346"/>
    </location>
</feature>
<gene>
    <name evidence="2" type="ORF">HG543_17170</name>
</gene>
<dbReference type="InterPro" id="IPR008993">
    <property type="entry name" value="TIMP-like_OB-fold"/>
</dbReference>
<dbReference type="AlphaFoldDB" id="A0A848LGQ1"/>
<organism evidence="2 3">
    <name type="scientific">Pyxidicoccus fallax</name>
    <dbReference type="NCBI Taxonomy" id="394095"/>
    <lineage>
        <taxon>Bacteria</taxon>
        <taxon>Pseudomonadati</taxon>
        <taxon>Myxococcota</taxon>
        <taxon>Myxococcia</taxon>
        <taxon>Myxococcales</taxon>
        <taxon>Cystobacterineae</taxon>
        <taxon>Myxococcaceae</taxon>
        <taxon>Pyxidicoccus</taxon>
    </lineage>
</organism>
<name>A0A848LGQ1_9BACT</name>
<dbReference type="RefSeq" id="WP_169345862.1">
    <property type="nucleotide sequence ID" value="NZ_JABBJJ010000071.1"/>
</dbReference>
<accession>A0A848LGQ1</accession>
<dbReference type="EMBL" id="JABBJJ010000071">
    <property type="protein sequence ID" value="NMO16575.1"/>
    <property type="molecule type" value="Genomic_DNA"/>
</dbReference>
<keyword evidence="3" id="KW-1185">Reference proteome</keyword>
<sequence>MLTRWFWFITLAVACAWPSAAQACSCKQTPGDLATQLRTAQGSAVAIYRARVTDVDWGIPTGEATVEVLEVFKGPVKPGEELDLPAGGGGDCTVAFKEGTEYLIYAHGKDATSVGMCSRTRSVDTGTDSELVWLRTGKLPPLPVALQREAISCESCDIHDVGGRLVVPPGKAPGSFIGQKDAADAMEAGRPFFTYAHDDRMKRDVMVGMTFDGRPFELTLTSAPSPASACTQRVQLRWCKRLDVSIPLLGGAPTFECIEPGASSVQCDASTSRKSSYGRLEDLPTQPCRWRTSELAWCELAPEGRALPDGAPTSPVLMCRPRSANGSGGFHVCQVETKPGPTDKAP</sequence>
<evidence type="ECO:0000256" key="1">
    <source>
        <dbReference type="SAM" id="SignalP"/>
    </source>
</evidence>
<evidence type="ECO:0008006" key="4">
    <source>
        <dbReference type="Google" id="ProtNLM"/>
    </source>
</evidence>
<feature type="signal peptide" evidence="1">
    <location>
        <begin position="1"/>
        <end position="23"/>
    </location>
</feature>
<comment type="caution">
    <text evidence="2">The sequence shown here is derived from an EMBL/GenBank/DDBJ whole genome shotgun (WGS) entry which is preliminary data.</text>
</comment>
<keyword evidence="1" id="KW-0732">Signal</keyword>
<evidence type="ECO:0000313" key="2">
    <source>
        <dbReference type="EMBL" id="NMO16575.1"/>
    </source>
</evidence>
<dbReference type="PROSITE" id="PS51257">
    <property type="entry name" value="PROKAR_LIPOPROTEIN"/>
    <property type="match status" value="1"/>
</dbReference>
<evidence type="ECO:0000313" key="3">
    <source>
        <dbReference type="Proteomes" id="UP000518300"/>
    </source>
</evidence>